<dbReference type="SUPFAM" id="SSF51604">
    <property type="entry name" value="Enolase C-terminal domain-like"/>
    <property type="match status" value="1"/>
</dbReference>
<dbReference type="PANTHER" id="PTHR48080">
    <property type="entry name" value="D-GALACTONATE DEHYDRATASE-RELATED"/>
    <property type="match status" value="1"/>
</dbReference>
<dbReference type="Pfam" id="PF13378">
    <property type="entry name" value="MR_MLE_C"/>
    <property type="match status" value="1"/>
</dbReference>
<dbReference type="InterPro" id="IPR029065">
    <property type="entry name" value="Enolase_C-like"/>
</dbReference>
<name>A0ABQ5W7W8_9HYPH</name>
<dbReference type="InterPro" id="IPR034593">
    <property type="entry name" value="DgoD-like"/>
</dbReference>
<dbReference type="Gene3D" id="3.30.390.10">
    <property type="entry name" value="Enolase-like, N-terminal domain"/>
    <property type="match status" value="1"/>
</dbReference>
<feature type="domain" description="Mandelate racemase/muconate lactonizing enzyme C-terminal" evidence="1">
    <location>
        <begin position="87"/>
        <end position="198"/>
    </location>
</feature>
<dbReference type="EMBL" id="BSNS01000013">
    <property type="protein sequence ID" value="GLQ55856.1"/>
    <property type="molecule type" value="Genomic_DNA"/>
</dbReference>
<dbReference type="InterPro" id="IPR029017">
    <property type="entry name" value="Enolase-like_N"/>
</dbReference>
<evidence type="ECO:0000313" key="3">
    <source>
        <dbReference type="Proteomes" id="UP001156691"/>
    </source>
</evidence>
<sequence>MLAEVAAIETVLRGERIADLAGCLMRIESRQVSQARRVVRSGLEQAWLDVRARAAGVTFASHLGGCYRHRVPVYANINRGIADTRSPLDFAAQARLAIADGYRAIKIAPFDGVNWQDGASRDGRALRDKGLERIFAVRDAIGDGVDLMIDCHGRLDPATAAVLLDAVSGARPFWMEDMLGSPFGADDHRAIRRRAHRYGIRIAGGEEIADLGEFLAFLAADGADVVLPDLRLTGVRSGMVMCEIAAAKGRYVSLHNPVGPVLDAVSRQVAATLADFLVLERPVRESPLWEELRNGAVDLDEGAAALEAEPGLGLDLDPQHLQHTAAPAASARVVSFKSMPGAGPDA</sequence>
<protein>
    <recommendedName>
        <fullName evidence="1">Mandelate racemase/muconate lactonizing enzyme C-terminal domain-containing protein</fullName>
    </recommendedName>
</protein>
<dbReference type="InterPro" id="IPR036849">
    <property type="entry name" value="Enolase-like_C_sf"/>
</dbReference>
<dbReference type="Gene3D" id="3.20.20.120">
    <property type="entry name" value="Enolase-like C-terminal domain"/>
    <property type="match status" value="1"/>
</dbReference>
<evidence type="ECO:0000259" key="1">
    <source>
        <dbReference type="SMART" id="SM00922"/>
    </source>
</evidence>
<accession>A0ABQ5W7W8</accession>
<reference evidence="3" key="1">
    <citation type="journal article" date="2019" name="Int. J. Syst. Evol. Microbiol.">
        <title>The Global Catalogue of Microorganisms (GCM) 10K type strain sequencing project: providing services to taxonomists for standard genome sequencing and annotation.</title>
        <authorList>
            <consortium name="The Broad Institute Genomics Platform"/>
            <consortium name="The Broad Institute Genome Sequencing Center for Infectious Disease"/>
            <person name="Wu L."/>
            <person name="Ma J."/>
        </authorList>
    </citation>
    <scope>NUCLEOTIDE SEQUENCE [LARGE SCALE GENOMIC DNA]</scope>
    <source>
        <strain evidence="3">NBRC 112416</strain>
    </source>
</reference>
<proteinExistence type="predicted"/>
<dbReference type="InterPro" id="IPR013342">
    <property type="entry name" value="Mandelate_racemase_C"/>
</dbReference>
<gene>
    <name evidence="2" type="ORF">GCM10010862_31150</name>
</gene>
<dbReference type="Proteomes" id="UP001156691">
    <property type="component" value="Unassembled WGS sequence"/>
</dbReference>
<dbReference type="SMART" id="SM00922">
    <property type="entry name" value="MR_MLE"/>
    <property type="match status" value="1"/>
</dbReference>
<dbReference type="PANTHER" id="PTHR48080:SF2">
    <property type="entry name" value="D-GALACTONATE DEHYDRATASE"/>
    <property type="match status" value="1"/>
</dbReference>
<dbReference type="SFLD" id="SFLDS00001">
    <property type="entry name" value="Enolase"/>
    <property type="match status" value="1"/>
</dbReference>
<keyword evidence="3" id="KW-1185">Reference proteome</keyword>
<comment type="caution">
    <text evidence="2">The sequence shown here is derived from an EMBL/GenBank/DDBJ whole genome shotgun (WGS) entry which is preliminary data.</text>
</comment>
<evidence type="ECO:0000313" key="2">
    <source>
        <dbReference type="EMBL" id="GLQ55856.1"/>
    </source>
</evidence>
<organism evidence="2 3">
    <name type="scientific">Devosia nitrariae</name>
    <dbReference type="NCBI Taxonomy" id="2071872"/>
    <lineage>
        <taxon>Bacteria</taxon>
        <taxon>Pseudomonadati</taxon>
        <taxon>Pseudomonadota</taxon>
        <taxon>Alphaproteobacteria</taxon>
        <taxon>Hyphomicrobiales</taxon>
        <taxon>Devosiaceae</taxon>
        <taxon>Devosia</taxon>
    </lineage>
</organism>